<dbReference type="EMBL" id="BMGI01000002">
    <property type="protein sequence ID" value="GGD29850.1"/>
    <property type="molecule type" value="Genomic_DNA"/>
</dbReference>
<comment type="caution">
    <text evidence="3">The sequence shown here is derived from an EMBL/GenBank/DDBJ whole genome shotgun (WGS) entry which is preliminary data.</text>
</comment>
<accession>A0ABQ1QJD3</accession>
<keyword evidence="4" id="KW-1185">Reference proteome</keyword>
<reference evidence="4" key="1">
    <citation type="journal article" date="2019" name="Int. J. Syst. Evol. Microbiol.">
        <title>The Global Catalogue of Microorganisms (GCM) 10K type strain sequencing project: providing services to taxonomists for standard genome sequencing and annotation.</title>
        <authorList>
            <consortium name="The Broad Institute Genomics Platform"/>
            <consortium name="The Broad Institute Genome Sequencing Center for Infectious Disease"/>
            <person name="Wu L."/>
            <person name="Ma J."/>
        </authorList>
    </citation>
    <scope>NUCLEOTIDE SEQUENCE [LARGE SCALE GENOMIC DNA]</scope>
    <source>
        <strain evidence="4">CGMCC 1.12922</strain>
    </source>
</reference>
<evidence type="ECO:0000313" key="4">
    <source>
        <dbReference type="Proteomes" id="UP000617355"/>
    </source>
</evidence>
<dbReference type="InterPro" id="IPR050491">
    <property type="entry name" value="AmpC-like"/>
</dbReference>
<proteinExistence type="predicted"/>
<dbReference type="PANTHER" id="PTHR46825:SF7">
    <property type="entry name" value="D-ALANYL-D-ALANINE CARBOXYPEPTIDASE"/>
    <property type="match status" value="1"/>
</dbReference>
<evidence type="ECO:0000256" key="1">
    <source>
        <dbReference type="SAM" id="SignalP"/>
    </source>
</evidence>
<dbReference type="InterPro" id="IPR001466">
    <property type="entry name" value="Beta-lactam-related"/>
</dbReference>
<gene>
    <name evidence="3" type="ORF">GCM10011358_12330</name>
</gene>
<dbReference type="RefSeq" id="WP_188526774.1">
    <property type="nucleotide sequence ID" value="NZ_BMGI01000002.1"/>
</dbReference>
<dbReference type="InterPro" id="IPR012338">
    <property type="entry name" value="Beta-lactam/transpept-like"/>
</dbReference>
<dbReference type="PANTHER" id="PTHR46825">
    <property type="entry name" value="D-ALANYL-D-ALANINE-CARBOXYPEPTIDASE/ENDOPEPTIDASE AMPH"/>
    <property type="match status" value="1"/>
</dbReference>
<sequence length="314" mass="33296">MIRFAVLALLLPVLAHADEIASVQYLEADGTVSIAVEGGASPDTPFAIASIGKTMTAVAVLRLVADGKLTLDGGFTAHLPDEVLSGLPELSDVTLRHLLTMTSGLPDYLDDAYIEDALEDPGAVQNPLTALSYAYGETQLFPPGQGFDYSNTNYVLLGLILEEVTGATYAAAMDRLVIGPAGMTGSFVFGSAPLPDSIPNGHEDGKHYRAYYMSQGFGDGGVIASANDLARFYHALFLERSLLPRAMMREFLHDPHDEGYGMGIEVDDEIVGHSGGDLGFSSDVRLDLDSGALAIMLSASADADTDWTFDALAR</sequence>
<feature type="domain" description="Beta-lactamase-related" evidence="2">
    <location>
        <begin position="39"/>
        <end position="309"/>
    </location>
</feature>
<feature type="chain" id="PRO_5045511833" description="Beta-lactamase-related domain-containing protein" evidence="1">
    <location>
        <begin position="18"/>
        <end position="314"/>
    </location>
</feature>
<dbReference type="Pfam" id="PF00144">
    <property type="entry name" value="Beta-lactamase"/>
    <property type="match status" value="1"/>
</dbReference>
<feature type="signal peptide" evidence="1">
    <location>
        <begin position="1"/>
        <end position="17"/>
    </location>
</feature>
<keyword evidence="1" id="KW-0732">Signal</keyword>
<evidence type="ECO:0000259" key="2">
    <source>
        <dbReference type="Pfam" id="PF00144"/>
    </source>
</evidence>
<dbReference type="SUPFAM" id="SSF56601">
    <property type="entry name" value="beta-lactamase/transpeptidase-like"/>
    <property type="match status" value="1"/>
</dbReference>
<dbReference type="Gene3D" id="3.40.710.10">
    <property type="entry name" value="DD-peptidase/beta-lactamase superfamily"/>
    <property type="match status" value="1"/>
</dbReference>
<organism evidence="3 4">
    <name type="scientific">Sinisalibacter lacisalsi</name>
    <dbReference type="NCBI Taxonomy" id="1526570"/>
    <lineage>
        <taxon>Bacteria</taxon>
        <taxon>Pseudomonadati</taxon>
        <taxon>Pseudomonadota</taxon>
        <taxon>Alphaproteobacteria</taxon>
        <taxon>Rhodobacterales</taxon>
        <taxon>Roseobacteraceae</taxon>
        <taxon>Sinisalibacter</taxon>
    </lineage>
</organism>
<name>A0ABQ1QJD3_9RHOB</name>
<evidence type="ECO:0000313" key="3">
    <source>
        <dbReference type="EMBL" id="GGD29850.1"/>
    </source>
</evidence>
<dbReference type="Proteomes" id="UP000617355">
    <property type="component" value="Unassembled WGS sequence"/>
</dbReference>
<protein>
    <recommendedName>
        <fullName evidence="2">Beta-lactamase-related domain-containing protein</fullName>
    </recommendedName>
</protein>